<dbReference type="InterPro" id="IPR046121">
    <property type="entry name" value="DUF6118"/>
</dbReference>
<evidence type="ECO:0000313" key="1">
    <source>
        <dbReference type="EMBL" id="CRY97953.1"/>
    </source>
</evidence>
<accession>A0A0H5Q7P5</accession>
<organism evidence="1">
    <name type="scientific">uncultured prokaryote</name>
    <dbReference type="NCBI Taxonomy" id="198431"/>
    <lineage>
        <taxon>unclassified sequences</taxon>
        <taxon>environmental samples</taxon>
    </lineage>
</organism>
<protein>
    <submittedName>
        <fullName evidence="1">Uncharacterized protein</fullName>
    </submittedName>
</protein>
<dbReference type="EMBL" id="LN854298">
    <property type="protein sequence ID" value="CRY97953.1"/>
    <property type="molecule type" value="Genomic_DNA"/>
</dbReference>
<name>A0A0H5Q7P5_9ZZZZ</name>
<reference evidence="1" key="1">
    <citation type="submission" date="2015-06" db="EMBL/GenBank/DDBJ databases">
        <authorList>
            <person name="Joergensen T."/>
        </authorList>
    </citation>
    <scope>NUCLEOTIDE SEQUENCE</scope>
    <source>
        <plasmid evidence="1">pRGRH1799</plasmid>
    </source>
</reference>
<reference evidence="1" key="2">
    <citation type="submission" date="2015-07" db="EMBL/GenBank/DDBJ databases">
        <title>Plasmids, circular viruses and viroids from rat gut.</title>
        <authorList>
            <person name="Jorgensen T.J."/>
            <person name="Hansen M.A."/>
            <person name="Xu Z."/>
            <person name="Tabak M.A."/>
            <person name="Sorensen S.J."/>
            <person name="Hansen L.H."/>
        </authorList>
    </citation>
    <scope>NUCLEOTIDE SEQUENCE</scope>
    <source>
        <plasmid evidence="1">pRGRH1799</plasmid>
    </source>
</reference>
<sequence length="230" mass="24494">MDEEHEDLGTDPAAAFEALRAEVAALRVSAEQDRDGPVAPDYAPTLGKIAATLAAIEAHPALALTPEAFGYQVHQAREAAQQQGGRELANAVQRVDAAGVVLERLAQSQRTGREQVRQIAIMTAVGAVAGVTVWVSFSGPIARVLPASWNVPERMAAATLRLNRWEAGARIMRSADPESWNELAAASTLARMNRDVLKRCAQAAFAPGKAQRCTIELPPKGAEQESKPAS</sequence>
<geneLocation type="plasmid" evidence="1">
    <name>pRGRH1799</name>
</geneLocation>
<dbReference type="Pfam" id="PF19613">
    <property type="entry name" value="DUF6118"/>
    <property type="match status" value="1"/>
</dbReference>
<proteinExistence type="predicted"/>
<keyword evidence="1" id="KW-0614">Plasmid</keyword>
<dbReference type="AlphaFoldDB" id="A0A0H5Q7P5"/>